<organism evidence="9 10">
    <name type="scientific">Methylobacterium crusticola</name>
    <dbReference type="NCBI Taxonomy" id="1697972"/>
    <lineage>
        <taxon>Bacteria</taxon>
        <taxon>Pseudomonadati</taxon>
        <taxon>Pseudomonadota</taxon>
        <taxon>Alphaproteobacteria</taxon>
        <taxon>Hyphomicrobiales</taxon>
        <taxon>Methylobacteriaceae</taxon>
        <taxon>Methylobacterium</taxon>
    </lineage>
</organism>
<keyword evidence="10" id="KW-1185">Reference proteome</keyword>
<feature type="region of interest" description="Disordered" evidence="7">
    <location>
        <begin position="249"/>
        <end position="281"/>
    </location>
</feature>
<evidence type="ECO:0000313" key="9">
    <source>
        <dbReference type="EMBL" id="GJD50950.1"/>
    </source>
</evidence>
<proteinExistence type="inferred from homology"/>
<dbReference type="RefSeq" id="WP_128563640.1">
    <property type="nucleotide sequence ID" value="NZ_BPQH01000011.1"/>
</dbReference>
<evidence type="ECO:0000256" key="4">
    <source>
        <dbReference type="ARBA" id="ARBA00022840"/>
    </source>
</evidence>
<evidence type="ECO:0000256" key="7">
    <source>
        <dbReference type="SAM" id="MobiDB-lite"/>
    </source>
</evidence>
<dbReference type="PANTHER" id="PTHR42734:SF5">
    <property type="entry name" value="IRON TRANSPORT SYSTEM ATP-BINDING PROTEIN HI_0361-RELATED"/>
    <property type="match status" value="1"/>
</dbReference>
<evidence type="ECO:0000313" key="10">
    <source>
        <dbReference type="Proteomes" id="UP001055167"/>
    </source>
</evidence>
<dbReference type="Pfam" id="PF00005">
    <property type="entry name" value="ABC_tran"/>
    <property type="match status" value="1"/>
</dbReference>
<feature type="domain" description="ABC transporter" evidence="8">
    <location>
        <begin position="12"/>
        <end position="239"/>
    </location>
</feature>
<keyword evidence="3" id="KW-0547">Nucleotide-binding</keyword>
<feature type="compositionally biased region" description="Basic and acidic residues" evidence="7">
    <location>
        <begin position="264"/>
        <end position="281"/>
    </location>
</feature>
<dbReference type="InterPro" id="IPR027417">
    <property type="entry name" value="P-loop_NTPase"/>
</dbReference>
<comment type="caution">
    <text evidence="9">The sequence shown here is derived from an EMBL/GenBank/DDBJ whole genome shotgun (WGS) entry which is preliminary data.</text>
</comment>
<evidence type="ECO:0000256" key="5">
    <source>
        <dbReference type="ARBA" id="ARBA00022906"/>
    </source>
</evidence>
<evidence type="ECO:0000256" key="6">
    <source>
        <dbReference type="ARBA" id="ARBA00023065"/>
    </source>
</evidence>
<evidence type="ECO:0000256" key="1">
    <source>
        <dbReference type="ARBA" id="ARBA00005417"/>
    </source>
</evidence>
<evidence type="ECO:0000256" key="3">
    <source>
        <dbReference type="ARBA" id="ARBA00022741"/>
    </source>
</evidence>
<dbReference type="PROSITE" id="PS00211">
    <property type="entry name" value="ABC_TRANSPORTER_1"/>
    <property type="match status" value="1"/>
</dbReference>
<keyword evidence="6" id="KW-0406">Ion transport</keyword>
<evidence type="ECO:0000259" key="8">
    <source>
        <dbReference type="PROSITE" id="PS50893"/>
    </source>
</evidence>
<dbReference type="InterPro" id="IPR003593">
    <property type="entry name" value="AAA+_ATPase"/>
</dbReference>
<dbReference type="Proteomes" id="UP001055167">
    <property type="component" value="Unassembled WGS sequence"/>
</dbReference>
<reference evidence="9" key="1">
    <citation type="journal article" date="2021" name="Front. Microbiol.">
        <title>Comprehensive Comparative Genomics and Phenotyping of Methylobacterium Species.</title>
        <authorList>
            <person name="Alessa O."/>
            <person name="Ogura Y."/>
            <person name="Fujitani Y."/>
            <person name="Takami H."/>
            <person name="Hayashi T."/>
            <person name="Sahin N."/>
            <person name="Tani A."/>
        </authorList>
    </citation>
    <scope>NUCLEOTIDE SEQUENCE</scope>
    <source>
        <strain evidence="9">KCTC 52305</strain>
    </source>
</reference>
<sequence>MSAAPAPARGALAFRGLTLGYARHPAVHHLDGTVPAGTLLAVVGPNGAGKSTLLKGIIGEVAPLEGEVAHPGLARREIAYLPQVAEIDRSFPISVFDLVAMGLWRRVGPWRSLRPHGRAVAEALAAVGLTGFERRPIGTLSGGQLRRALFARVLLQDARVILLDEPFAGVDARTTAELLDLVVRWHGEGRTVAAVLHDMEQVRRYFPVTLLLAREAVAWGATAEVLEPGNLRRARRLCEAWDDEAPVCRGAPPAGPARHPHGHAHADHHDHDHGPPHEHAA</sequence>
<dbReference type="InterPro" id="IPR017871">
    <property type="entry name" value="ABC_transporter-like_CS"/>
</dbReference>
<dbReference type="Gene3D" id="3.40.50.300">
    <property type="entry name" value="P-loop containing nucleotide triphosphate hydrolases"/>
    <property type="match status" value="1"/>
</dbReference>
<dbReference type="GO" id="GO:0005524">
    <property type="term" value="F:ATP binding"/>
    <property type="evidence" value="ECO:0007669"/>
    <property type="project" value="UniProtKB-KW"/>
</dbReference>
<keyword evidence="5" id="KW-0864">Zinc transport</keyword>
<comment type="similarity">
    <text evidence="1">Belongs to the ABC transporter superfamily.</text>
</comment>
<dbReference type="SMART" id="SM00382">
    <property type="entry name" value="AAA"/>
    <property type="match status" value="1"/>
</dbReference>
<gene>
    <name evidence="9" type="primary">btuD_9</name>
    <name evidence="9" type="ORF">OPKNFCMD_3700</name>
</gene>
<dbReference type="SUPFAM" id="SSF52540">
    <property type="entry name" value="P-loop containing nucleoside triphosphate hydrolases"/>
    <property type="match status" value="1"/>
</dbReference>
<protein>
    <submittedName>
        <fullName evidence="9">Vitamin B12 import ATP-binding protein BtuD</fullName>
    </submittedName>
</protein>
<accession>A0ABQ4R1X1</accession>
<dbReference type="InterPro" id="IPR050153">
    <property type="entry name" value="Metal_Ion_Import_ABC"/>
</dbReference>
<keyword evidence="5" id="KW-0862">Zinc</keyword>
<name>A0ABQ4R1X1_9HYPH</name>
<keyword evidence="4 9" id="KW-0067">ATP-binding</keyword>
<dbReference type="EMBL" id="BPQH01000011">
    <property type="protein sequence ID" value="GJD50950.1"/>
    <property type="molecule type" value="Genomic_DNA"/>
</dbReference>
<dbReference type="PROSITE" id="PS50893">
    <property type="entry name" value="ABC_TRANSPORTER_2"/>
    <property type="match status" value="1"/>
</dbReference>
<dbReference type="PANTHER" id="PTHR42734">
    <property type="entry name" value="METAL TRANSPORT SYSTEM ATP-BINDING PROTEIN TM_0124-RELATED"/>
    <property type="match status" value="1"/>
</dbReference>
<evidence type="ECO:0000256" key="2">
    <source>
        <dbReference type="ARBA" id="ARBA00022448"/>
    </source>
</evidence>
<reference evidence="9" key="2">
    <citation type="submission" date="2021-08" db="EMBL/GenBank/DDBJ databases">
        <authorList>
            <person name="Tani A."/>
            <person name="Ola A."/>
            <person name="Ogura Y."/>
            <person name="Katsura K."/>
            <person name="Hayashi T."/>
        </authorList>
    </citation>
    <scope>NUCLEOTIDE SEQUENCE</scope>
    <source>
        <strain evidence="9">KCTC 52305</strain>
    </source>
</reference>
<keyword evidence="2" id="KW-0813">Transport</keyword>
<dbReference type="CDD" id="cd03235">
    <property type="entry name" value="ABC_Metallic_Cations"/>
    <property type="match status" value="1"/>
</dbReference>
<dbReference type="InterPro" id="IPR003439">
    <property type="entry name" value="ABC_transporter-like_ATP-bd"/>
</dbReference>